<dbReference type="Proteomes" id="UP001589646">
    <property type="component" value="Unassembled WGS sequence"/>
</dbReference>
<dbReference type="CDD" id="cd05379">
    <property type="entry name" value="CAP_bacterial"/>
    <property type="match status" value="1"/>
</dbReference>
<proteinExistence type="predicted"/>
<protein>
    <submittedName>
        <fullName evidence="3">CAP domain-containing protein</fullName>
    </submittedName>
</protein>
<dbReference type="InterPro" id="IPR014044">
    <property type="entry name" value="CAP_dom"/>
</dbReference>
<evidence type="ECO:0000259" key="2">
    <source>
        <dbReference type="Pfam" id="PF00188"/>
    </source>
</evidence>
<accession>A0ABV5QFV3</accession>
<dbReference type="InterPro" id="IPR035940">
    <property type="entry name" value="CAP_sf"/>
</dbReference>
<gene>
    <name evidence="3" type="ORF">ACFFRN_48030</name>
</gene>
<feature type="domain" description="SCP" evidence="2">
    <location>
        <begin position="63"/>
        <end position="187"/>
    </location>
</feature>
<dbReference type="RefSeq" id="WP_346117256.1">
    <property type="nucleotide sequence ID" value="NZ_BAAAXC010000005.1"/>
</dbReference>
<dbReference type="PANTHER" id="PTHR31157:SF1">
    <property type="entry name" value="SCP DOMAIN-CONTAINING PROTEIN"/>
    <property type="match status" value="1"/>
</dbReference>
<dbReference type="EMBL" id="JBHMCE010000027">
    <property type="protein sequence ID" value="MFB9534387.1"/>
    <property type="molecule type" value="Genomic_DNA"/>
</dbReference>
<organism evidence="3 4">
    <name type="scientific">Nonomuraea roseola</name>
    <dbReference type="NCBI Taxonomy" id="46179"/>
    <lineage>
        <taxon>Bacteria</taxon>
        <taxon>Bacillati</taxon>
        <taxon>Actinomycetota</taxon>
        <taxon>Actinomycetes</taxon>
        <taxon>Streptosporangiales</taxon>
        <taxon>Streptosporangiaceae</taxon>
        <taxon>Nonomuraea</taxon>
    </lineage>
</organism>
<comment type="caution">
    <text evidence="3">The sequence shown here is derived from an EMBL/GenBank/DDBJ whole genome shotgun (WGS) entry which is preliminary data.</text>
</comment>
<reference evidence="3 4" key="1">
    <citation type="submission" date="2024-09" db="EMBL/GenBank/DDBJ databases">
        <authorList>
            <person name="Sun Q."/>
            <person name="Mori K."/>
        </authorList>
    </citation>
    <scope>NUCLEOTIDE SEQUENCE [LARGE SCALE GENOMIC DNA]</scope>
    <source>
        <strain evidence="3 4">JCM 3323</strain>
    </source>
</reference>
<dbReference type="PANTHER" id="PTHR31157">
    <property type="entry name" value="SCP DOMAIN-CONTAINING PROTEIN"/>
    <property type="match status" value="1"/>
</dbReference>
<evidence type="ECO:0000313" key="3">
    <source>
        <dbReference type="EMBL" id="MFB9534387.1"/>
    </source>
</evidence>
<feature type="chain" id="PRO_5047144755" evidence="1">
    <location>
        <begin position="32"/>
        <end position="201"/>
    </location>
</feature>
<keyword evidence="1" id="KW-0732">Signal</keyword>
<keyword evidence="4" id="KW-1185">Reference proteome</keyword>
<dbReference type="Pfam" id="PF00188">
    <property type="entry name" value="CAP"/>
    <property type="match status" value="1"/>
</dbReference>
<evidence type="ECO:0000313" key="4">
    <source>
        <dbReference type="Proteomes" id="UP001589646"/>
    </source>
</evidence>
<evidence type="ECO:0000256" key="1">
    <source>
        <dbReference type="SAM" id="SignalP"/>
    </source>
</evidence>
<feature type="signal peptide" evidence="1">
    <location>
        <begin position="1"/>
        <end position="31"/>
    </location>
</feature>
<name>A0ABV5QFV3_9ACTN</name>
<dbReference type="SUPFAM" id="SSF55797">
    <property type="entry name" value="PR-1-like"/>
    <property type="match status" value="1"/>
</dbReference>
<sequence length="201" mass="21815">MKQRHRRTRITVLAPAIALGVGVLVAGPAQAAAPITNCRMSTDSLQDLRALYLDQVESELHAQINRFRAANGVPKLVSATSLQRAAAWASHDSAARGHSPKDHVDTLGRDIPTRLTQCGVTGLSRVSEINYYGWGGSGRPADAMHWWTVESPKLGLRHRDILLDPGLKSFGVGRAVNGDKTHWTVTFGDKVIGKRLGKRPS</sequence>
<dbReference type="Gene3D" id="3.40.33.10">
    <property type="entry name" value="CAP"/>
    <property type="match status" value="1"/>
</dbReference>